<evidence type="ECO:0000256" key="4">
    <source>
        <dbReference type="ARBA" id="ARBA00022705"/>
    </source>
</evidence>
<feature type="region of interest" description="Disordered" evidence="12">
    <location>
        <begin position="589"/>
        <end position="609"/>
    </location>
</feature>
<evidence type="ECO:0000256" key="6">
    <source>
        <dbReference type="ARBA" id="ARBA00022763"/>
    </source>
</evidence>
<dbReference type="InterPro" id="IPR056791">
    <property type="entry name" value="Znf_Mcm10_C"/>
</dbReference>
<keyword evidence="9" id="KW-0175">Coiled coil</keyword>
<dbReference type="InterPro" id="IPR015411">
    <property type="entry name" value="Rep_factor_Mcm10_C"/>
</dbReference>
<keyword evidence="7" id="KW-0863">Zinc-finger</keyword>
<comment type="similarity">
    <text evidence="2">Belongs to the MCM10 family.</text>
</comment>
<evidence type="ECO:0000256" key="10">
    <source>
        <dbReference type="ARBA" id="ARBA00023125"/>
    </source>
</evidence>
<dbReference type="InterPro" id="IPR055065">
    <property type="entry name" value="OB_MCM10"/>
</dbReference>
<dbReference type="Pfam" id="PF09332">
    <property type="entry name" value="Mcm10"/>
    <property type="match status" value="1"/>
</dbReference>
<dbReference type="AlphaFoldDB" id="A0A8C4S2L9"/>
<dbReference type="GO" id="GO:0008270">
    <property type="term" value="F:zinc ion binding"/>
    <property type="evidence" value="ECO:0007669"/>
    <property type="project" value="UniProtKB-KW"/>
</dbReference>
<dbReference type="GO" id="GO:0003697">
    <property type="term" value="F:single-stranded DNA binding"/>
    <property type="evidence" value="ECO:0007669"/>
    <property type="project" value="InterPro"/>
</dbReference>
<reference evidence="14" key="1">
    <citation type="submission" date="2021-06" db="EMBL/GenBank/DDBJ databases">
        <authorList>
            <consortium name="Wellcome Sanger Institute Data Sharing"/>
        </authorList>
    </citation>
    <scope>NUCLEOTIDE SEQUENCE [LARGE SCALE GENOMIC DNA]</scope>
</reference>
<evidence type="ECO:0000313" key="15">
    <source>
        <dbReference type="Proteomes" id="UP000694620"/>
    </source>
</evidence>
<dbReference type="GO" id="GO:0006270">
    <property type="term" value="P:DNA replication initiation"/>
    <property type="evidence" value="ECO:0007669"/>
    <property type="project" value="InterPro"/>
</dbReference>
<keyword evidence="6" id="KW-0227">DNA damage</keyword>
<dbReference type="GO" id="GO:0006974">
    <property type="term" value="P:DNA damage response"/>
    <property type="evidence" value="ECO:0007669"/>
    <property type="project" value="UniProtKB-KW"/>
</dbReference>
<dbReference type="Pfam" id="PF22379">
    <property type="entry name" value="OB_MCM10"/>
    <property type="match status" value="1"/>
</dbReference>
<feature type="domain" description="Replication factor Mcm10 C-terminal" evidence="13">
    <location>
        <begin position="519"/>
        <end position="860"/>
    </location>
</feature>
<keyword evidence="5" id="KW-0479">Metal-binding</keyword>
<dbReference type="SMART" id="SM01280">
    <property type="entry name" value="Mcm10"/>
    <property type="match status" value="1"/>
</dbReference>
<name>A0A8C4S2L9_ERPCA</name>
<evidence type="ECO:0000256" key="5">
    <source>
        <dbReference type="ARBA" id="ARBA00022723"/>
    </source>
</evidence>
<feature type="compositionally biased region" description="Polar residues" evidence="12">
    <location>
        <begin position="192"/>
        <end position="217"/>
    </location>
</feature>
<dbReference type="InterPro" id="IPR015408">
    <property type="entry name" value="Znf_Mcm10/DnaG"/>
</dbReference>
<keyword evidence="10" id="KW-0238">DNA-binding</keyword>
<feature type="region of interest" description="Disordered" evidence="12">
    <location>
        <begin position="192"/>
        <end position="218"/>
    </location>
</feature>
<keyword evidence="8" id="KW-0862">Zinc</keyword>
<evidence type="ECO:0000256" key="2">
    <source>
        <dbReference type="ARBA" id="ARBA00009679"/>
    </source>
</evidence>
<keyword evidence="11" id="KW-0539">Nucleus</keyword>
<dbReference type="Pfam" id="PF24863">
    <property type="entry name" value="zf-CCCH_Mcm10"/>
    <property type="match status" value="1"/>
</dbReference>
<feature type="region of interest" description="Disordered" evidence="12">
    <location>
        <begin position="47"/>
        <end position="101"/>
    </location>
</feature>
<dbReference type="Gene3D" id="2.40.50.140">
    <property type="entry name" value="Nucleic acid-binding proteins"/>
    <property type="match status" value="1"/>
</dbReference>
<dbReference type="Proteomes" id="UP000694620">
    <property type="component" value="Chromosome 1"/>
</dbReference>
<accession>A0A8C4S2L9</accession>
<evidence type="ECO:0000256" key="1">
    <source>
        <dbReference type="ARBA" id="ARBA00004123"/>
    </source>
</evidence>
<evidence type="ECO:0000256" key="11">
    <source>
        <dbReference type="ARBA" id="ARBA00023242"/>
    </source>
</evidence>
<dbReference type="Ensembl" id="ENSECRT00000010804.1">
    <property type="protein sequence ID" value="ENSECRP00000010627.1"/>
    <property type="gene ID" value="ENSECRG00000007069.1"/>
</dbReference>
<evidence type="ECO:0000256" key="7">
    <source>
        <dbReference type="ARBA" id="ARBA00022771"/>
    </source>
</evidence>
<feature type="compositionally biased region" description="Polar residues" evidence="12">
    <location>
        <begin position="87"/>
        <end position="98"/>
    </location>
</feature>
<evidence type="ECO:0000259" key="13">
    <source>
        <dbReference type="SMART" id="SM01280"/>
    </source>
</evidence>
<reference evidence="14" key="2">
    <citation type="submission" date="2025-05" db="UniProtKB">
        <authorList>
            <consortium name="Ensembl"/>
        </authorList>
    </citation>
    <scope>IDENTIFICATION</scope>
</reference>
<keyword evidence="4" id="KW-0235">DNA replication</keyword>
<dbReference type="Pfam" id="PF09329">
    <property type="entry name" value="zf-primase"/>
    <property type="match status" value="1"/>
</dbReference>
<sequence length="862" mass="96879">MEGDADLDLLASLIEENEAASFGSEEGLEKNEIEETDDFDDLFDMEEEEELAGGAEGDTGKKENVASLFGDIEDLNKEVQPVDQNRRNQMSSAVTQAKTKQDLEGELRQMQKEMQKLKEQLKLTQKSLSSPSQKVSPPRKQCELPVTTIGTKSEVRIVHESPCFSYQLNAAYSQPKKKRTAHQPNHQVVEKSISQKPVVASTSSQPQQSNNRITPTESPMPIARHQEAAALKVSPVSRDIHDVTVEKFSGLRIKKPHVSSMEMERKMSGRRLIRLSQLPDKLLREKLDESDWVTFGVVVSKVTPQSSNSGKTFSIWRLSDLRNLDTYVSLFLFGDVHKEHWKTESGSIIGILNPNQMKPKDGSDGVSLSVDHPQKILLMGEAIDFGTCKAKKKNGEPCTQIVNLDLCPFCQYHVNAQYKKLSSKRAELQSSYSGKAPNKYKRKGGSLKERLCQSGFHYGGISSPAFAASLAATVPRKPSQTTLSSLFIKGADSIVKEAQKSAVLSRKISQSSDDFKELLKMPTPGALNLHHFSQGKVSAGSAGKPVTGIQSITASQLIKQQKQQMLEARRKKSEDIQKRFLESTLKTGCHETSEHLSPKAADTFPGKQKTMATPLAPKLGGGLEEGEDILLFDSPFPVQELPMSAAKKVALRKLRERGTLLTKEDPNNIKRKRTEAIISNIAKRAEKSLSSPEEEKEGIEPALKKRREQMQYLQSTEFLDILNAKSRHTEVLMEAEREIQEQYFEPLIKKEQMEEKMRNIKEMKCRAVTCKTCKYTYFKPLDKCVNENHDYHWHDAVKRFFRCQCGQRAISLDRLPHKHCSNCGLFKWERDGMLKEKTGPKIGAELLLPRGEEHVKFLNSLK</sequence>
<evidence type="ECO:0000313" key="14">
    <source>
        <dbReference type="Ensembl" id="ENSECRP00000010627.1"/>
    </source>
</evidence>
<evidence type="ECO:0000256" key="3">
    <source>
        <dbReference type="ARBA" id="ARBA00017770"/>
    </source>
</evidence>
<dbReference type="GO" id="GO:0003688">
    <property type="term" value="F:DNA replication origin binding"/>
    <property type="evidence" value="ECO:0007669"/>
    <property type="project" value="TreeGrafter"/>
</dbReference>
<evidence type="ECO:0000256" key="12">
    <source>
        <dbReference type="SAM" id="MobiDB-lite"/>
    </source>
</evidence>
<comment type="subcellular location">
    <subcellularLocation>
        <location evidence="1">Nucleus</location>
    </subcellularLocation>
</comment>
<proteinExistence type="inferred from homology"/>
<gene>
    <name evidence="14" type="primary">MCM10</name>
</gene>
<dbReference type="FunFam" id="2.40.50.140:FF:000167">
    <property type="entry name" value="Minichromosome maintenance 10 replication initiation factor"/>
    <property type="match status" value="1"/>
</dbReference>
<dbReference type="GO" id="GO:0043596">
    <property type="term" value="C:nuclear replication fork"/>
    <property type="evidence" value="ECO:0007669"/>
    <property type="project" value="TreeGrafter"/>
</dbReference>
<dbReference type="PANTHER" id="PTHR13454">
    <property type="entry name" value="PROTEIN MCM10 HOMOLOG"/>
    <property type="match status" value="1"/>
</dbReference>
<dbReference type="Gene3D" id="1.20.5.420">
    <property type="entry name" value="Immunoglobulin FC, subunit C"/>
    <property type="match status" value="1"/>
</dbReference>
<dbReference type="Ensembl" id="ENSECRT00000010793.1">
    <property type="protein sequence ID" value="ENSECRP00000010616.1"/>
    <property type="gene ID" value="ENSECRG00000007069.1"/>
</dbReference>
<dbReference type="PANTHER" id="PTHR13454:SF11">
    <property type="entry name" value="PROTEIN MCM10 HOMOLOG"/>
    <property type="match status" value="1"/>
</dbReference>
<evidence type="ECO:0000256" key="8">
    <source>
        <dbReference type="ARBA" id="ARBA00022833"/>
    </source>
</evidence>
<keyword evidence="15" id="KW-1185">Reference proteome</keyword>
<dbReference type="InterPro" id="IPR040184">
    <property type="entry name" value="Mcm10"/>
</dbReference>
<dbReference type="InterPro" id="IPR012340">
    <property type="entry name" value="NA-bd_OB-fold"/>
</dbReference>
<organism evidence="14 15">
    <name type="scientific">Erpetoichthys calabaricus</name>
    <name type="common">Rope fish</name>
    <name type="synonym">Calamoichthys calabaricus</name>
    <dbReference type="NCBI Taxonomy" id="27687"/>
    <lineage>
        <taxon>Eukaryota</taxon>
        <taxon>Metazoa</taxon>
        <taxon>Chordata</taxon>
        <taxon>Craniata</taxon>
        <taxon>Vertebrata</taxon>
        <taxon>Euteleostomi</taxon>
        <taxon>Actinopterygii</taxon>
        <taxon>Polypteriformes</taxon>
        <taxon>Polypteridae</taxon>
        <taxon>Erpetoichthys</taxon>
    </lineage>
</organism>
<dbReference type="GeneTree" id="ENSGT00390000007134"/>
<protein>
    <recommendedName>
        <fullName evidence="3">Protein MCM10 homolog</fullName>
    </recommendedName>
</protein>
<evidence type="ECO:0000256" key="9">
    <source>
        <dbReference type="ARBA" id="ARBA00023054"/>
    </source>
</evidence>